<accession>B9TIJ9</accession>
<dbReference type="InterPro" id="IPR000668">
    <property type="entry name" value="Peptidase_C1A_C"/>
</dbReference>
<reference evidence="4" key="1">
    <citation type="journal article" date="2010" name="Nat. Biotechnol.">
        <title>Draft genome sequence of the oilseed species Ricinus communis.</title>
        <authorList>
            <person name="Chan A.P."/>
            <person name="Crabtree J."/>
            <person name="Zhao Q."/>
            <person name="Lorenzi H."/>
            <person name="Orvis J."/>
            <person name="Puiu D."/>
            <person name="Melake-Berhan A."/>
            <person name="Jones K.M."/>
            <person name="Redman J."/>
            <person name="Chen G."/>
            <person name="Cahoon E.B."/>
            <person name="Gedil M."/>
            <person name="Stanke M."/>
            <person name="Haas B.J."/>
            <person name="Wortman J.R."/>
            <person name="Fraser-Liggett C.M."/>
            <person name="Ravel J."/>
            <person name="Rabinowicz P.D."/>
        </authorList>
    </citation>
    <scope>NUCLEOTIDE SEQUENCE [LARGE SCALE GENOMIC DNA]</scope>
    <source>
        <strain evidence="4">cv. Hale</strain>
    </source>
</reference>
<gene>
    <name evidence="3" type="ORF">RCOM_1969730</name>
</gene>
<feature type="domain" description="Peptidase C1A papain C-terminal" evidence="2">
    <location>
        <begin position="30"/>
        <end position="78"/>
    </location>
</feature>
<dbReference type="MEROPS" id="C01.019"/>
<keyword evidence="4" id="KW-1185">Reference proteome</keyword>
<feature type="signal peptide" evidence="1">
    <location>
        <begin position="1"/>
        <end position="29"/>
    </location>
</feature>
<organism evidence="3 4">
    <name type="scientific">Ricinus communis</name>
    <name type="common">Castor bean</name>
    <dbReference type="NCBI Taxonomy" id="3988"/>
    <lineage>
        <taxon>Eukaryota</taxon>
        <taxon>Viridiplantae</taxon>
        <taxon>Streptophyta</taxon>
        <taxon>Embryophyta</taxon>
        <taxon>Tracheophyta</taxon>
        <taxon>Spermatophyta</taxon>
        <taxon>Magnoliopsida</taxon>
        <taxon>eudicotyledons</taxon>
        <taxon>Gunneridae</taxon>
        <taxon>Pentapetalae</taxon>
        <taxon>rosids</taxon>
        <taxon>fabids</taxon>
        <taxon>Malpighiales</taxon>
        <taxon>Euphorbiaceae</taxon>
        <taxon>Acalyphoideae</taxon>
        <taxon>Acalypheae</taxon>
        <taxon>Ricinus</taxon>
    </lineage>
</organism>
<feature type="chain" id="PRO_5002890265" description="Peptidase C1A papain C-terminal domain-containing protein" evidence="1">
    <location>
        <begin position="30"/>
        <end position="97"/>
    </location>
</feature>
<sequence length="97" mass="10514">MRQCWPCSIMGRSSQTCSLILSFVNLAPGAVYRLEDADNSVLHSICVVGYDQQAQYWIVMNSYGAGWGDGGFGHIAFGSGGLLSKRAGWQVELASHQ</sequence>
<keyword evidence="1" id="KW-0732">Signal</keyword>
<dbReference type="Proteomes" id="UP000008311">
    <property type="component" value="Unassembled WGS sequence"/>
</dbReference>
<evidence type="ECO:0000313" key="3">
    <source>
        <dbReference type="EMBL" id="EEF24316.1"/>
    </source>
</evidence>
<dbReference type="InterPro" id="IPR025660">
    <property type="entry name" value="Pept_his_AS"/>
</dbReference>
<evidence type="ECO:0000313" key="4">
    <source>
        <dbReference type="Proteomes" id="UP000008311"/>
    </source>
</evidence>
<dbReference type="Pfam" id="PF00112">
    <property type="entry name" value="Peptidase_C1"/>
    <property type="match status" value="1"/>
</dbReference>
<dbReference type="PROSITE" id="PS00639">
    <property type="entry name" value="THIOL_PROTEASE_HIS"/>
    <property type="match status" value="1"/>
</dbReference>
<proteinExistence type="predicted"/>
<dbReference type="Gene3D" id="3.90.70.10">
    <property type="entry name" value="Cysteine proteinases"/>
    <property type="match status" value="1"/>
</dbReference>
<dbReference type="InParanoid" id="B9TIJ9"/>
<dbReference type="SUPFAM" id="SSF54001">
    <property type="entry name" value="Cysteine proteinases"/>
    <property type="match status" value="1"/>
</dbReference>
<dbReference type="GO" id="GO:0006508">
    <property type="term" value="P:proteolysis"/>
    <property type="evidence" value="ECO:0007669"/>
    <property type="project" value="InterPro"/>
</dbReference>
<dbReference type="AlphaFoldDB" id="B9TIJ9"/>
<name>B9TIJ9_RICCO</name>
<dbReference type="GO" id="GO:0008234">
    <property type="term" value="F:cysteine-type peptidase activity"/>
    <property type="evidence" value="ECO:0007669"/>
    <property type="project" value="InterPro"/>
</dbReference>
<dbReference type="EMBL" id="EQ982644">
    <property type="protein sequence ID" value="EEF24316.1"/>
    <property type="molecule type" value="Genomic_DNA"/>
</dbReference>
<dbReference type="InterPro" id="IPR038765">
    <property type="entry name" value="Papain-like_cys_pep_sf"/>
</dbReference>
<evidence type="ECO:0000259" key="2">
    <source>
        <dbReference type="Pfam" id="PF00112"/>
    </source>
</evidence>
<evidence type="ECO:0000256" key="1">
    <source>
        <dbReference type="SAM" id="SignalP"/>
    </source>
</evidence>
<protein>
    <recommendedName>
        <fullName evidence="2">Peptidase C1A papain C-terminal domain-containing protein</fullName>
    </recommendedName>
</protein>